<evidence type="ECO:0008006" key="3">
    <source>
        <dbReference type="Google" id="ProtNLM"/>
    </source>
</evidence>
<accession>A0A7U4LEJ9</accession>
<evidence type="ECO:0000313" key="1">
    <source>
        <dbReference type="EMBL" id="AJP71159.1"/>
    </source>
</evidence>
<dbReference type="RefSeq" id="WP_044330559.1">
    <property type="nucleotide sequence ID" value="NZ_CP010836.1"/>
</dbReference>
<protein>
    <recommendedName>
        <fullName evidence="3">N-acetyltransferase</fullName>
    </recommendedName>
</protein>
<dbReference type="OrthoDB" id="9806005at2"/>
<gene>
    <name evidence="1" type="ORF">TS85_03990</name>
</gene>
<dbReference type="Proteomes" id="UP000032300">
    <property type="component" value="Chromosome"/>
</dbReference>
<proteinExistence type="predicted"/>
<dbReference type="InterPro" id="IPR039968">
    <property type="entry name" value="BcerS-like"/>
</dbReference>
<sequence length="318" mass="34424">MTPVLKRVDLGDIAARTAFAAFGSAVNARNPRHLPRPIAQEMALLDPASNPWLADRAVAAWLVRDGADGPVVGRMAAMGPAEETEGEACLGLYEAEDDPGVAHLLIDAGVGWLAGRGASRVLAPVDFSIFHGYRCQTGGFDAPPFIGEPRNPAYYGSHFDALGFIPLHRWESHDIDRAHAAAALAATASDYADAQALGYRFEDYNNCTTEEALHHVWSLINASYGGMPGFVALPWERFRDHYARLPLAVDRAASCFVLDPSGARVGFSIVLKDLSAALRAMRGHSSGLGVWLDRLRFLRHARGGRWPRPTRSAFPIAS</sequence>
<dbReference type="EMBL" id="CP010836">
    <property type="protein sequence ID" value="AJP71159.1"/>
    <property type="molecule type" value="Genomic_DNA"/>
</dbReference>
<dbReference type="PANTHER" id="PTHR41368">
    <property type="entry name" value="PROTEIN YGHO"/>
    <property type="match status" value="1"/>
</dbReference>
<name>A0A7U4LEJ9_9SPHN</name>
<dbReference type="AlphaFoldDB" id="A0A7U4LEJ9"/>
<reference evidence="1 2" key="1">
    <citation type="journal article" date="2015" name="Int. J. Syst. Evol. Microbiol.">
        <title>Sphingomonas hengshuiensis sp. nov., isolated from lake wetland.</title>
        <authorList>
            <person name="Wei S."/>
            <person name="Wang T."/>
            <person name="Liu H."/>
            <person name="Zhang C."/>
            <person name="Guo J."/>
            <person name="Wang Q."/>
            <person name="Liang K."/>
            <person name="Zhang Z."/>
        </authorList>
    </citation>
    <scope>NUCLEOTIDE SEQUENCE [LARGE SCALE GENOMIC DNA]</scope>
    <source>
        <strain evidence="1 2">WHSC-8</strain>
    </source>
</reference>
<keyword evidence="2" id="KW-1185">Reference proteome</keyword>
<evidence type="ECO:0000313" key="2">
    <source>
        <dbReference type="Proteomes" id="UP000032300"/>
    </source>
</evidence>
<reference evidence="1 2" key="2">
    <citation type="submission" date="2015-02" db="EMBL/GenBank/DDBJ databases">
        <title>The complete genome of Sphingomonas hengshuiensis sp. WHSC-8 isolated from soil of Hengshui Lake.</title>
        <authorList>
            <person name="Wei S."/>
            <person name="Guo J."/>
            <person name="Su C."/>
            <person name="Wu R."/>
            <person name="Zhang Z."/>
            <person name="Liang K."/>
            <person name="Li H."/>
            <person name="Wang T."/>
            <person name="Liu H."/>
            <person name="Zhang C."/>
            <person name="Li Z."/>
            <person name="Wang Q."/>
            <person name="Meng J."/>
        </authorList>
    </citation>
    <scope>NUCLEOTIDE SEQUENCE [LARGE SCALE GENOMIC DNA]</scope>
    <source>
        <strain evidence="1 2">WHSC-8</strain>
    </source>
</reference>
<organism evidence="1 2">
    <name type="scientific">Sphingomonas hengshuiensis</name>
    <dbReference type="NCBI Taxonomy" id="1609977"/>
    <lineage>
        <taxon>Bacteria</taxon>
        <taxon>Pseudomonadati</taxon>
        <taxon>Pseudomonadota</taxon>
        <taxon>Alphaproteobacteria</taxon>
        <taxon>Sphingomonadales</taxon>
        <taxon>Sphingomonadaceae</taxon>
        <taxon>Sphingomonas</taxon>
    </lineage>
</organism>
<dbReference type="KEGG" id="sphi:TS85_03990"/>
<dbReference type="PANTHER" id="PTHR41368:SF1">
    <property type="entry name" value="PROTEIN YGHO"/>
    <property type="match status" value="1"/>
</dbReference>